<accession>A0A396I8N9</accession>
<evidence type="ECO:0000313" key="2">
    <source>
        <dbReference type="Proteomes" id="UP000265566"/>
    </source>
</evidence>
<name>A0A396I8N9_MEDTR</name>
<comment type="caution">
    <text evidence="1">The sequence shown here is derived from an EMBL/GenBank/DDBJ whole genome shotgun (WGS) entry which is preliminary data.</text>
</comment>
<dbReference type="Proteomes" id="UP000265566">
    <property type="component" value="Chromosome 4"/>
</dbReference>
<organism evidence="1 2">
    <name type="scientific">Medicago truncatula</name>
    <name type="common">Barrel medic</name>
    <name type="synonym">Medicago tribuloides</name>
    <dbReference type="NCBI Taxonomy" id="3880"/>
    <lineage>
        <taxon>Eukaryota</taxon>
        <taxon>Viridiplantae</taxon>
        <taxon>Streptophyta</taxon>
        <taxon>Embryophyta</taxon>
        <taxon>Tracheophyta</taxon>
        <taxon>Spermatophyta</taxon>
        <taxon>Magnoliopsida</taxon>
        <taxon>eudicotyledons</taxon>
        <taxon>Gunneridae</taxon>
        <taxon>Pentapetalae</taxon>
        <taxon>rosids</taxon>
        <taxon>fabids</taxon>
        <taxon>Fabales</taxon>
        <taxon>Fabaceae</taxon>
        <taxon>Papilionoideae</taxon>
        <taxon>50 kb inversion clade</taxon>
        <taxon>NPAAA clade</taxon>
        <taxon>Hologalegina</taxon>
        <taxon>IRL clade</taxon>
        <taxon>Trifolieae</taxon>
        <taxon>Medicago</taxon>
    </lineage>
</organism>
<gene>
    <name evidence="1" type="ORF">MtrunA17_Chr4g0020531</name>
</gene>
<sequence length="127" mass="14451">MCIIEIDLFPNSLYGVYPICSSSVSNLPQIESFNQTEPQTRSTHLIHSSIEIVPNLHQSKPCDLHSTMRTLNIETLFFNTICSTKIQTQSVQIVPESFPTPQTLIFYCSRLTSNPKSQLFTPDLRFI</sequence>
<protein>
    <submittedName>
        <fullName evidence="1">Uncharacterized protein</fullName>
    </submittedName>
</protein>
<reference evidence="2" key="1">
    <citation type="journal article" date="2018" name="Nat. Plants">
        <title>Whole-genome landscape of Medicago truncatula symbiotic genes.</title>
        <authorList>
            <person name="Pecrix Y."/>
            <person name="Staton S.E."/>
            <person name="Sallet E."/>
            <person name="Lelandais-Briere C."/>
            <person name="Moreau S."/>
            <person name="Carrere S."/>
            <person name="Blein T."/>
            <person name="Jardinaud M.F."/>
            <person name="Latrasse D."/>
            <person name="Zouine M."/>
            <person name="Zahm M."/>
            <person name="Kreplak J."/>
            <person name="Mayjonade B."/>
            <person name="Satge C."/>
            <person name="Perez M."/>
            <person name="Cauet S."/>
            <person name="Marande W."/>
            <person name="Chantry-Darmon C."/>
            <person name="Lopez-Roques C."/>
            <person name="Bouchez O."/>
            <person name="Berard A."/>
            <person name="Debelle F."/>
            <person name="Munos S."/>
            <person name="Bendahmane A."/>
            <person name="Berges H."/>
            <person name="Niebel A."/>
            <person name="Buitink J."/>
            <person name="Frugier F."/>
            <person name="Benhamed M."/>
            <person name="Crespi M."/>
            <person name="Gouzy J."/>
            <person name="Gamas P."/>
        </authorList>
    </citation>
    <scope>NUCLEOTIDE SEQUENCE [LARGE SCALE GENOMIC DNA]</scope>
    <source>
        <strain evidence="2">cv. Jemalong A17</strain>
    </source>
</reference>
<evidence type="ECO:0000313" key="1">
    <source>
        <dbReference type="EMBL" id="RHN60015.1"/>
    </source>
</evidence>
<dbReference type="AlphaFoldDB" id="A0A396I8N9"/>
<dbReference type="EMBL" id="PSQE01000004">
    <property type="protein sequence ID" value="RHN60015.1"/>
    <property type="molecule type" value="Genomic_DNA"/>
</dbReference>
<proteinExistence type="predicted"/>
<dbReference type="Gramene" id="rna22203">
    <property type="protein sequence ID" value="RHN60015.1"/>
    <property type="gene ID" value="gene22203"/>
</dbReference>